<proteinExistence type="predicted"/>
<keyword evidence="3" id="KW-0238">DNA-binding</keyword>
<protein>
    <recommendedName>
        <fullName evidence="8">TF-B3 domain-containing protein</fullName>
    </recommendedName>
</protein>
<evidence type="ECO:0000256" key="2">
    <source>
        <dbReference type="ARBA" id="ARBA00023015"/>
    </source>
</evidence>
<gene>
    <name evidence="6" type="ORF">L195_g059762</name>
</gene>
<comment type="caution">
    <text evidence="6">The sequence shown here is derived from an EMBL/GenBank/DDBJ whole genome shotgun (WGS) entry which is preliminary data.</text>
</comment>
<evidence type="ECO:0008006" key="8">
    <source>
        <dbReference type="Google" id="ProtNLM"/>
    </source>
</evidence>
<comment type="subcellular location">
    <subcellularLocation>
        <location evidence="1">Nucleus</location>
    </subcellularLocation>
</comment>
<dbReference type="GO" id="GO:0003677">
    <property type="term" value="F:DNA binding"/>
    <property type="evidence" value="ECO:0007669"/>
    <property type="project" value="UniProtKB-KW"/>
</dbReference>
<sequence>MHVPPYFVGDLSDELDDLAYTHDDRFFDLSCEKTLNYFDVSSGYLLLPFDGFGEYAFHQTCTSIKLVDDCGNVWFCSLISVTFPCKHFKIGGQWSRLVAARRLTVGSVITFGAQPDANNETLYLILDP</sequence>
<organism evidence="6 7">
    <name type="scientific">Trifolium pratense</name>
    <name type="common">Red clover</name>
    <dbReference type="NCBI Taxonomy" id="57577"/>
    <lineage>
        <taxon>Eukaryota</taxon>
        <taxon>Viridiplantae</taxon>
        <taxon>Streptophyta</taxon>
        <taxon>Embryophyta</taxon>
        <taxon>Tracheophyta</taxon>
        <taxon>Spermatophyta</taxon>
        <taxon>Magnoliopsida</taxon>
        <taxon>eudicotyledons</taxon>
        <taxon>Gunneridae</taxon>
        <taxon>Pentapetalae</taxon>
        <taxon>rosids</taxon>
        <taxon>fabids</taxon>
        <taxon>Fabales</taxon>
        <taxon>Fabaceae</taxon>
        <taxon>Papilionoideae</taxon>
        <taxon>50 kb inversion clade</taxon>
        <taxon>NPAAA clade</taxon>
        <taxon>Hologalegina</taxon>
        <taxon>IRL clade</taxon>
        <taxon>Trifolieae</taxon>
        <taxon>Trifolium</taxon>
    </lineage>
</organism>
<evidence type="ECO:0000313" key="7">
    <source>
        <dbReference type="Proteomes" id="UP000236291"/>
    </source>
</evidence>
<evidence type="ECO:0000256" key="1">
    <source>
        <dbReference type="ARBA" id="ARBA00004123"/>
    </source>
</evidence>
<evidence type="ECO:0000313" key="6">
    <source>
        <dbReference type="EMBL" id="PNX59585.1"/>
    </source>
</evidence>
<keyword evidence="4" id="KW-0804">Transcription</keyword>
<dbReference type="SUPFAM" id="SSF101936">
    <property type="entry name" value="DNA-binding pseudobarrel domain"/>
    <property type="match status" value="1"/>
</dbReference>
<name>A0A2K3JZU5_TRIPR</name>
<keyword evidence="5" id="KW-0539">Nucleus</keyword>
<evidence type="ECO:0000256" key="4">
    <source>
        <dbReference type="ARBA" id="ARBA00023163"/>
    </source>
</evidence>
<dbReference type="GO" id="GO:0005634">
    <property type="term" value="C:nucleus"/>
    <property type="evidence" value="ECO:0007669"/>
    <property type="project" value="UniProtKB-SubCell"/>
</dbReference>
<reference evidence="6 7" key="2">
    <citation type="journal article" date="2017" name="Front. Plant Sci.">
        <title>Gene Classification and Mining of Molecular Markers Useful in Red Clover (Trifolium pratense) Breeding.</title>
        <authorList>
            <person name="Istvanek J."/>
            <person name="Dluhosova J."/>
            <person name="Dluhos P."/>
            <person name="Patkova L."/>
            <person name="Nedelnik J."/>
            <person name="Repkova J."/>
        </authorList>
    </citation>
    <scope>NUCLEOTIDE SEQUENCE [LARGE SCALE GENOMIC DNA]</scope>
    <source>
        <strain evidence="7">cv. Tatra</strain>
        <tissue evidence="6">Young leaves</tissue>
    </source>
</reference>
<accession>A0A2K3JZU5</accession>
<reference evidence="6 7" key="1">
    <citation type="journal article" date="2014" name="Am. J. Bot.">
        <title>Genome assembly and annotation for red clover (Trifolium pratense; Fabaceae).</title>
        <authorList>
            <person name="Istvanek J."/>
            <person name="Jaros M."/>
            <person name="Krenek A."/>
            <person name="Repkova J."/>
        </authorList>
    </citation>
    <scope>NUCLEOTIDE SEQUENCE [LARGE SCALE GENOMIC DNA]</scope>
    <source>
        <strain evidence="7">cv. Tatra</strain>
        <tissue evidence="6">Young leaves</tissue>
    </source>
</reference>
<evidence type="ECO:0000256" key="3">
    <source>
        <dbReference type="ARBA" id="ARBA00023125"/>
    </source>
</evidence>
<evidence type="ECO:0000256" key="5">
    <source>
        <dbReference type="ARBA" id="ARBA00023242"/>
    </source>
</evidence>
<dbReference type="InterPro" id="IPR015300">
    <property type="entry name" value="DNA-bd_pseudobarrel_sf"/>
</dbReference>
<dbReference type="EMBL" id="ASHM01132674">
    <property type="protein sequence ID" value="PNX59585.1"/>
    <property type="molecule type" value="Genomic_DNA"/>
</dbReference>
<dbReference type="AlphaFoldDB" id="A0A2K3JZU5"/>
<keyword evidence="2" id="KW-0805">Transcription regulation</keyword>
<dbReference type="Proteomes" id="UP000236291">
    <property type="component" value="Unassembled WGS sequence"/>
</dbReference>